<dbReference type="InterPro" id="IPR047655">
    <property type="entry name" value="Transpos_IS630-like"/>
</dbReference>
<reference evidence="3 8" key="1">
    <citation type="journal article" date="2015" name="ISME J.">
        <title>Elemental sulfur and acetate can support life of a novel strictly anaerobic haloarchaeon.</title>
        <authorList>
            <person name="Sorokin D.Y."/>
            <person name="Kublanov I.V."/>
            <person name="Gavrilov S.N."/>
            <person name="Rojo D."/>
            <person name="Roman P."/>
            <person name="Golyshin P.N."/>
            <person name="Slepak V.Z."/>
            <person name="Smedile F."/>
            <person name="Ferrer M."/>
            <person name="Messina E."/>
            <person name="La Cono V."/>
            <person name="Yakimov M.M."/>
        </authorList>
    </citation>
    <scope>NUCLEOTIDE SEQUENCE [LARGE SCALE GENOMIC DNA]</scope>
    <source>
        <strain evidence="3 8">HSR2</strain>
    </source>
</reference>
<feature type="region of interest" description="Disordered" evidence="1">
    <location>
        <begin position="73"/>
        <end position="93"/>
    </location>
</feature>
<dbReference type="Pfam" id="PF13551">
    <property type="entry name" value="HTH_29"/>
    <property type="match status" value="1"/>
</dbReference>
<dbReference type="InterPro" id="IPR025959">
    <property type="entry name" value="Winged_HTH_dom"/>
</dbReference>
<dbReference type="EMBL" id="CP011564">
    <property type="protein sequence ID" value="ALG81019.1"/>
    <property type="molecule type" value="Genomic_DNA"/>
</dbReference>
<dbReference type="EMBL" id="CP008874">
    <property type="protein sequence ID" value="AKH98191.1"/>
    <property type="molecule type" value="Genomic_DNA"/>
</dbReference>
<dbReference type="Pfam" id="PF13592">
    <property type="entry name" value="HTH_33"/>
    <property type="match status" value="1"/>
</dbReference>
<dbReference type="STRING" id="1604004.HLASA_0103"/>
<evidence type="ECO:0000313" key="7">
    <source>
        <dbReference type="Proteomes" id="UP000060390"/>
    </source>
</evidence>
<dbReference type="AlphaFoldDB" id="A0A0F7P7E4"/>
<reference evidence="5 7" key="3">
    <citation type="journal article" date="2016" name="Stand. Genomic Sci.">
        <title>Complete genome sequence of 'Halanaeroarchaeum sulfurireducens' M27-SA2, a sulfur-reducing and acetate-oxidizing haloarchaeon from the deep-sea hypersaline anoxic lake Medee.</title>
        <authorList>
            <person name="Messina E."/>
            <person name="Sorokin D.Y."/>
            <person name="Kublanov I.V."/>
            <person name="Toshchakov S."/>
            <person name="Lopatina A."/>
            <person name="Arcadi E."/>
            <person name="Smedile F."/>
            <person name="La Spada G."/>
            <person name="La Cono V."/>
            <person name="Yakimov M.M."/>
        </authorList>
    </citation>
    <scope>NUCLEOTIDE SEQUENCE [LARGE SCALE GENOMIC DNA]</scope>
    <source>
        <strain evidence="5 7">M27-SA2</strain>
    </source>
</reference>
<name>A0A0F7P7E4_9EURY</name>
<evidence type="ECO:0000313" key="5">
    <source>
        <dbReference type="EMBL" id="ALG81019.1"/>
    </source>
</evidence>
<dbReference type="NCBIfam" id="NF033545">
    <property type="entry name" value="transpos_IS630"/>
    <property type="match status" value="1"/>
</dbReference>
<dbReference type="KEGG" id="hsu:HLASF_0103"/>
<reference evidence="7" key="2">
    <citation type="submission" date="2015-05" db="EMBL/GenBank/DDBJ databases">
        <title>Complete genome sequence of Halanaeroarchaeum sulfurireducens type strain M27-SA2, a sulfate-reducer haloarchaeon from marine anoxic lake Medee.</title>
        <authorList>
            <person name="Messina E."/>
            <person name="Kublanov I.V."/>
            <person name="Toshchakov S."/>
            <person name="Arcadi E."/>
            <person name="La Spada G."/>
            <person name="La Cono V."/>
            <person name="Yakimov M.M."/>
        </authorList>
    </citation>
    <scope>NUCLEOTIDE SEQUENCE [LARGE SCALE GENOMIC DNA]</scope>
    <source>
        <strain evidence="7">M27-SA2</strain>
    </source>
</reference>
<keyword evidence="8" id="KW-1185">Reference proteome</keyword>
<dbReference type="SUPFAM" id="SSF46689">
    <property type="entry name" value="Homeodomain-like"/>
    <property type="match status" value="1"/>
</dbReference>
<organism evidence="3 8">
    <name type="scientific">Halanaeroarchaeum sulfurireducens</name>
    <dbReference type="NCBI Taxonomy" id="1604004"/>
    <lineage>
        <taxon>Archaea</taxon>
        <taxon>Methanobacteriati</taxon>
        <taxon>Methanobacteriota</taxon>
        <taxon>Stenosarchaea group</taxon>
        <taxon>Halobacteria</taxon>
        <taxon>Halobacteriales</taxon>
        <taxon>Halobacteriaceae</taxon>
        <taxon>Halanaeroarchaeum</taxon>
    </lineage>
</organism>
<dbReference type="KEGG" id="hsu:HLASF_1716"/>
<evidence type="ECO:0000256" key="1">
    <source>
        <dbReference type="SAM" id="MobiDB-lite"/>
    </source>
</evidence>
<sequence>MTKWGEKINDISIEELQEKLASVDNDAKAVKRLMVAIAYKHGTSPADIEDMYGISKKNVYQWLDRFEERELDDALYDEPKPGRPPKLSDDQREKLQHVLEKAPEDAGYTGIQAWTPQFVQHWLKTHFDVEYTLRHVRRLMDDAGLSWRTARPEHYEANPEDVAEFQETFKKSDEN</sequence>
<protein>
    <submittedName>
        <fullName evidence="3 4">Transposase</fullName>
    </submittedName>
</protein>
<evidence type="ECO:0000313" key="3">
    <source>
        <dbReference type="EMBL" id="AKH96617.1"/>
    </source>
</evidence>
<dbReference type="EMBL" id="CP011564">
    <property type="protein sequence ID" value="ALG82585.1"/>
    <property type="molecule type" value="Genomic_DNA"/>
</dbReference>
<evidence type="ECO:0000313" key="8">
    <source>
        <dbReference type="Proteomes" id="UP000069906"/>
    </source>
</evidence>
<evidence type="ECO:0000313" key="6">
    <source>
        <dbReference type="EMBL" id="ALG82585.1"/>
    </source>
</evidence>
<dbReference type="Proteomes" id="UP000060390">
    <property type="component" value="Chromosome"/>
</dbReference>
<dbReference type="Proteomes" id="UP000069906">
    <property type="component" value="Chromosome"/>
</dbReference>
<dbReference type="InterPro" id="IPR009057">
    <property type="entry name" value="Homeodomain-like_sf"/>
</dbReference>
<dbReference type="KEGG" id="hsf:HLASA_1703"/>
<dbReference type="HOGENOM" id="CLU_056788_3_1_2"/>
<evidence type="ECO:0000259" key="2">
    <source>
        <dbReference type="Pfam" id="PF13592"/>
    </source>
</evidence>
<dbReference type="GeneID" id="26011036"/>
<dbReference type="EMBL" id="CP008874">
    <property type="protein sequence ID" value="AKH96617.1"/>
    <property type="molecule type" value="Genomic_DNA"/>
</dbReference>
<gene>
    <name evidence="5" type="ORF">HLASA_0103</name>
    <name evidence="6" type="ORF">HLASA_1703</name>
    <name evidence="3" type="ORF">HLASF_0103</name>
    <name evidence="4" type="ORF">HLASF_1716</name>
</gene>
<evidence type="ECO:0000313" key="4">
    <source>
        <dbReference type="EMBL" id="AKH98191.1"/>
    </source>
</evidence>
<dbReference type="OrthoDB" id="195008at2157"/>
<feature type="compositionally biased region" description="Basic and acidic residues" evidence="1">
    <location>
        <begin position="77"/>
        <end position="93"/>
    </location>
</feature>
<feature type="domain" description="Winged helix-turn helix" evidence="2">
    <location>
        <begin position="112"/>
        <end position="168"/>
    </location>
</feature>
<dbReference type="KEGG" id="hsf:HLASA_0103"/>
<dbReference type="RefSeq" id="WP_050047466.1">
    <property type="nucleotide sequence ID" value="NZ_CP008874.1"/>
</dbReference>
<proteinExistence type="predicted"/>
<accession>A0A0F7P7E4</accession>